<sequence>MSDSTPSDYERLYTVKVNNLDFTTDVSKLRKIFSKYGRIGDVYIVKNPVTNKSRGFGFVKYERKCDAIEAAYAMNGEVMDGRIMRVHLTDKRLRKCLARRVRRSYSSTSSSSDSDDHRYATVKVENLTYRTDERDLKKLFYHCGPIADIYVPRIRKTGLNRGFAFVRFYRKYDAVYAIESLNETRFNGRKIRIVEAKYGKPPPNRSFAHGSSPLAVKYRKHR</sequence>
<dbReference type="EMBL" id="JABDTM020008084">
    <property type="protein sequence ID" value="KAH0821382.1"/>
    <property type="molecule type" value="Genomic_DNA"/>
</dbReference>
<reference evidence="3" key="1">
    <citation type="journal article" date="2020" name="J Insects Food Feed">
        <title>The yellow mealworm (Tenebrio molitor) genome: a resource for the emerging insects as food and feed industry.</title>
        <authorList>
            <person name="Eriksson T."/>
            <person name="Andere A."/>
            <person name="Kelstrup H."/>
            <person name="Emery V."/>
            <person name="Picard C."/>
        </authorList>
    </citation>
    <scope>NUCLEOTIDE SEQUENCE</scope>
    <source>
        <strain evidence="3">Stoneville</strain>
        <tissue evidence="3">Whole head</tissue>
    </source>
</reference>
<reference evidence="3" key="2">
    <citation type="submission" date="2021-08" db="EMBL/GenBank/DDBJ databases">
        <authorList>
            <person name="Eriksson T."/>
        </authorList>
    </citation>
    <scope>NUCLEOTIDE SEQUENCE</scope>
    <source>
        <strain evidence="3">Stoneville</strain>
        <tissue evidence="3">Whole head</tissue>
    </source>
</reference>
<dbReference type="PANTHER" id="PTHR48034">
    <property type="entry name" value="TRANSFORMER-2 SEX-DETERMINING PROTEIN-RELATED"/>
    <property type="match status" value="1"/>
</dbReference>
<evidence type="ECO:0000259" key="2">
    <source>
        <dbReference type="PROSITE" id="PS50102"/>
    </source>
</evidence>
<dbReference type="OrthoDB" id="6159137at2759"/>
<organism evidence="3 4">
    <name type="scientific">Tenebrio molitor</name>
    <name type="common">Yellow mealworm beetle</name>
    <dbReference type="NCBI Taxonomy" id="7067"/>
    <lineage>
        <taxon>Eukaryota</taxon>
        <taxon>Metazoa</taxon>
        <taxon>Ecdysozoa</taxon>
        <taxon>Arthropoda</taxon>
        <taxon>Hexapoda</taxon>
        <taxon>Insecta</taxon>
        <taxon>Pterygota</taxon>
        <taxon>Neoptera</taxon>
        <taxon>Endopterygota</taxon>
        <taxon>Coleoptera</taxon>
        <taxon>Polyphaga</taxon>
        <taxon>Cucujiformia</taxon>
        <taxon>Tenebrionidae</taxon>
        <taxon>Tenebrio</taxon>
    </lineage>
</organism>
<dbReference type="PROSITE" id="PS50102">
    <property type="entry name" value="RRM"/>
    <property type="match status" value="2"/>
</dbReference>
<evidence type="ECO:0000256" key="1">
    <source>
        <dbReference type="PROSITE-ProRule" id="PRU00176"/>
    </source>
</evidence>
<comment type="caution">
    <text evidence="3">The sequence shown here is derived from an EMBL/GenBank/DDBJ whole genome shotgun (WGS) entry which is preliminary data.</text>
</comment>
<gene>
    <name evidence="3" type="ORF">GEV33_001409</name>
</gene>
<dbReference type="AlphaFoldDB" id="A0A8J6HW50"/>
<feature type="domain" description="RRM" evidence="2">
    <location>
        <begin position="120"/>
        <end position="198"/>
    </location>
</feature>
<protein>
    <recommendedName>
        <fullName evidence="2">RRM domain-containing protein</fullName>
    </recommendedName>
</protein>
<feature type="domain" description="RRM" evidence="2">
    <location>
        <begin position="13"/>
        <end position="91"/>
    </location>
</feature>
<evidence type="ECO:0000313" key="3">
    <source>
        <dbReference type="EMBL" id="KAH0821382.1"/>
    </source>
</evidence>
<keyword evidence="4" id="KW-1185">Reference proteome</keyword>
<proteinExistence type="predicted"/>
<accession>A0A8J6HW50</accession>
<name>A0A8J6HW50_TENMO</name>
<evidence type="ECO:0000313" key="4">
    <source>
        <dbReference type="Proteomes" id="UP000719412"/>
    </source>
</evidence>
<dbReference type="Pfam" id="PF00076">
    <property type="entry name" value="RRM_1"/>
    <property type="match status" value="2"/>
</dbReference>
<dbReference type="InterPro" id="IPR050441">
    <property type="entry name" value="RBM"/>
</dbReference>
<dbReference type="SMART" id="SM00360">
    <property type="entry name" value="RRM"/>
    <property type="match status" value="2"/>
</dbReference>
<keyword evidence="1" id="KW-0694">RNA-binding</keyword>
<dbReference type="GO" id="GO:0003723">
    <property type="term" value="F:RNA binding"/>
    <property type="evidence" value="ECO:0007669"/>
    <property type="project" value="UniProtKB-UniRule"/>
</dbReference>
<dbReference type="Proteomes" id="UP000719412">
    <property type="component" value="Unassembled WGS sequence"/>
</dbReference>
<dbReference type="InterPro" id="IPR000504">
    <property type="entry name" value="RRM_dom"/>
</dbReference>